<proteinExistence type="inferred from homology"/>
<dbReference type="PANTHER" id="PTHR33048">
    <property type="entry name" value="PTH11-LIKE INTEGRAL MEMBRANE PROTEIN (AFU_ORTHOLOGUE AFUA_5G11245)"/>
    <property type="match status" value="1"/>
</dbReference>
<feature type="transmembrane region" description="Helical" evidence="6">
    <location>
        <begin position="65"/>
        <end position="91"/>
    </location>
</feature>
<evidence type="ECO:0000259" key="7">
    <source>
        <dbReference type="Pfam" id="PF20684"/>
    </source>
</evidence>
<dbReference type="Pfam" id="PF20684">
    <property type="entry name" value="Fung_rhodopsin"/>
    <property type="match status" value="1"/>
</dbReference>
<comment type="caution">
    <text evidence="8">The sequence shown here is derived from an EMBL/GenBank/DDBJ whole genome shotgun (WGS) entry which is preliminary data.</text>
</comment>
<evidence type="ECO:0000313" key="9">
    <source>
        <dbReference type="Proteomes" id="UP001287286"/>
    </source>
</evidence>
<gene>
    <name evidence="8" type="ORF">Purlil1_12424</name>
</gene>
<evidence type="ECO:0000256" key="1">
    <source>
        <dbReference type="ARBA" id="ARBA00004141"/>
    </source>
</evidence>
<evidence type="ECO:0000256" key="5">
    <source>
        <dbReference type="ARBA" id="ARBA00038359"/>
    </source>
</evidence>
<comment type="subcellular location">
    <subcellularLocation>
        <location evidence="1">Membrane</location>
        <topology evidence="1">Multi-pass membrane protein</topology>
    </subcellularLocation>
</comment>
<protein>
    <recommendedName>
        <fullName evidence="7">Rhodopsin domain-containing protein</fullName>
    </recommendedName>
</protein>
<keyword evidence="4 6" id="KW-0472">Membrane</keyword>
<dbReference type="Proteomes" id="UP001287286">
    <property type="component" value="Unassembled WGS sequence"/>
</dbReference>
<evidence type="ECO:0000256" key="3">
    <source>
        <dbReference type="ARBA" id="ARBA00022989"/>
    </source>
</evidence>
<keyword evidence="3 6" id="KW-1133">Transmembrane helix</keyword>
<keyword evidence="9" id="KW-1185">Reference proteome</keyword>
<evidence type="ECO:0000313" key="8">
    <source>
        <dbReference type="EMBL" id="KAK4077241.1"/>
    </source>
</evidence>
<name>A0ABR0BH49_PURLI</name>
<feature type="transmembrane region" description="Helical" evidence="6">
    <location>
        <begin position="25"/>
        <end position="45"/>
    </location>
</feature>
<sequence length="195" mass="22065">MLVAAVRLVFKKFFTHLKALGIDDWLIFASLAVCLCGLVISLEGLTPSGLGKDIWTLRTPRVTSFAIYFYIMEVLYIIGVSLVKLSLAFFYLSIFPGTKMRRLLCGTILFNILYGVVFVLIAIFQCTPVNHFWKQYADESRGHCININLFGWLHAALGVALDLWMIALPLSQVLRLRLHWKKKVGVCVMFCLGTL</sequence>
<feature type="domain" description="Rhodopsin" evidence="7">
    <location>
        <begin position="9"/>
        <end position="194"/>
    </location>
</feature>
<comment type="similarity">
    <text evidence="5">Belongs to the SAT4 family.</text>
</comment>
<dbReference type="InterPro" id="IPR052337">
    <property type="entry name" value="SAT4-like"/>
</dbReference>
<feature type="transmembrane region" description="Helical" evidence="6">
    <location>
        <begin position="103"/>
        <end position="124"/>
    </location>
</feature>
<dbReference type="PANTHER" id="PTHR33048:SF143">
    <property type="entry name" value="EXTRACELLULAR MEMBRANE PROTEIN CFEM DOMAIN-CONTAINING PROTEIN-RELATED"/>
    <property type="match status" value="1"/>
</dbReference>
<dbReference type="InterPro" id="IPR049326">
    <property type="entry name" value="Rhodopsin_dom_fungi"/>
</dbReference>
<evidence type="ECO:0000256" key="6">
    <source>
        <dbReference type="SAM" id="Phobius"/>
    </source>
</evidence>
<reference evidence="8 9" key="1">
    <citation type="journal article" date="2024" name="Microbiol. Resour. Announc.">
        <title>Genome annotations for the ascomycete fungi Trichoderma harzianum, Trichoderma aggressivum, and Purpureocillium lilacinum.</title>
        <authorList>
            <person name="Beijen E.P.W."/>
            <person name="Ohm R.A."/>
        </authorList>
    </citation>
    <scope>NUCLEOTIDE SEQUENCE [LARGE SCALE GENOMIC DNA]</scope>
    <source>
        <strain evidence="8 9">CBS 150709</strain>
    </source>
</reference>
<accession>A0ABR0BH49</accession>
<evidence type="ECO:0000256" key="2">
    <source>
        <dbReference type="ARBA" id="ARBA00022692"/>
    </source>
</evidence>
<keyword evidence="2 6" id="KW-0812">Transmembrane</keyword>
<feature type="transmembrane region" description="Helical" evidence="6">
    <location>
        <begin position="149"/>
        <end position="174"/>
    </location>
</feature>
<dbReference type="EMBL" id="JAWRVI010000103">
    <property type="protein sequence ID" value="KAK4077241.1"/>
    <property type="molecule type" value="Genomic_DNA"/>
</dbReference>
<evidence type="ECO:0000256" key="4">
    <source>
        <dbReference type="ARBA" id="ARBA00023136"/>
    </source>
</evidence>
<organism evidence="8 9">
    <name type="scientific">Purpureocillium lilacinum</name>
    <name type="common">Paecilomyces lilacinus</name>
    <dbReference type="NCBI Taxonomy" id="33203"/>
    <lineage>
        <taxon>Eukaryota</taxon>
        <taxon>Fungi</taxon>
        <taxon>Dikarya</taxon>
        <taxon>Ascomycota</taxon>
        <taxon>Pezizomycotina</taxon>
        <taxon>Sordariomycetes</taxon>
        <taxon>Hypocreomycetidae</taxon>
        <taxon>Hypocreales</taxon>
        <taxon>Ophiocordycipitaceae</taxon>
        <taxon>Purpureocillium</taxon>
    </lineage>
</organism>